<dbReference type="InterPro" id="IPR044604">
    <property type="entry name" value="FLZ12/13/14"/>
</dbReference>
<evidence type="ECO:0000256" key="3">
    <source>
        <dbReference type="ARBA" id="ARBA00022771"/>
    </source>
</evidence>
<dbReference type="OrthoDB" id="1932717at2759"/>
<evidence type="ECO:0000256" key="1">
    <source>
        <dbReference type="ARBA" id="ARBA00009374"/>
    </source>
</evidence>
<keyword evidence="3" id="KW-0863">Zinc-finger</keyword>
<evidence type="ECO:0000256" key="4">
    <source>
        <dbReference type="PROSITE-ProRule" id="PRU01131"/>
    </source>
</evidence>
<dbReference type="PANTHER" id="PTHR47208">
    <property type="entry name" value="OS02G0174800 PROTEIN"/>
    <property type="match status" value="1"/>
</dbReference>
<evidence type="ECO:0000313" key="7">
    <source>
        <dbReference type="Proteomes" id="UP001153076"/>
    </source>
</evidence>
<keyword evidence="3" id="KW-0862">Zinc</keyword>
<dbReference type="Proteomes" id="UP001153076">
    <property type="component" value="Unassembled WGS sequence"/>
</dbReference>
<keyword evidence="2" id="KW-0479">Metal-binding</keyword>
<gene>
    <name evidence="6" type="ORF">Cgig2_010036</name>
</gene>
<comment type="similarity">
    <text evidence="1">Belongs to the FLZ family.</text>
</comment>
<dbReference type="PROSITE" id="PS51795">
    <property type="entry name" value="ZF_FLZ"/>
    <property type="match status" value="1"/>
</dbReference>
<sequence>MLGKRSWPAVGKLARPLRSGLVDSATSPRSPFECSMPSPKCLKSYDQGGVGLGIVVALDKSNKNITVSGGGGEIFLARYAISGQFSTRSSPIPVGSPVEAKANQMREALDEEFTYVTCHGPNKSVTTRVYYDRGDQYGTITGHNRIDLRGGVGSELGVFKISPARLFDDQCSYGADSDFLSSCHSCRKGLHGKDIYMYRGEKAFCSAECRQRQIAIDERKEHCRSKISRSNDVVSSSPCCTGGQIFSTGIIAV</sequence>
<comment type="caution">
    <text evidence="6">The sequence shown here is derived from an EMBL/GenBank/DDBJ whole genome shotgun (WGS) entry which is preliminary data.</text>
</comment>
<organism evidence="6 7">
    <name type="scientific">Carnegiea gigantea</name>
    <dbReference type="NCBI Taxonomy" id="171969"/>
    <lineage>
        <taxon>Eukaryota</taxon>
        <taxon>Viridiplantae</taxon>
        <taxon>Streptophyta</taxon>
        <taxon>Embryophyta</taxon>
        <taxon>Tracheophyta</taxon>
        <taxon>Spermatophyta</taxon>
        <taxon>Magnoliopsida</taxon>
        <taxon>eudicotyledons</taxon>
        <taxon>Gunneridae</taxon>
        <taxon>Pentapetalae</taxon>
        <taxon>Caryophyllales</taxon>
        <taxon>Cactineae</taxon>
        <taxon>Cactaceae</taxon>
        <taxon>Cactoideae</taxon>
        <taxon>Echinocereeae</taxon>
        <taxon>Carnegiea</taxon>
    </lineage>
</organism>
<feature type="domain" description="FLZ-type" evidence="5">
    <location>
        <begin position="178"/>
        <end position="221"/>
    </location>
</feature>
<accession>A0A9Q1JJD1</accession>
<proteinExistence type="inferred from homology"/>
<keyword evidence="7" id="KW-1185">Reference proteome</keyword>
<name>A0A9Q1JJD1_9CARY</name>
<protein>
    <recommendedName>
        <fullName evidence="5">FLZ-type domain-containing protein</fullName>
    </recommendedName>
</protein>
<dbReference type="Pfam" id="PF04570">
    <property type="entry name" value="zf-FLZ"/>
    <property type="match status" value="1"/>
</dbReference>
<evidence type="ECO:0000259" key="5">
    <source>
        <dbReference type="PROSITE" id="PS51795"/>
    </source>
</evidence>
<dbReference type="PANTHER" id="PTHR47208:SF5">
    <property type="entry name" value="FCS-LIKE ZINC FINGER 12-RELATED"/>
    <property type="match status" value="1"/>
</dbReference>
<reference evidence="6" key="1">
    <citation type="submission" date="2022-04" db="EMBL/GenBank/DDBJ databases">
        <title>Carnegiea gigantea Genome sequencing and assembly v2.</title>
        <authorList>
            <person name="Copetti D."/>
            <person name="Sanderson M.J."/>
            <person name="Burquez A."/>
            <person name="Wojciechowski M.F."/>
        </authorList>
    </citation>
    <scope>NUCLEOTIDE SEQUENCE</scope>
    <source>
        <strain evidence="6">SGP5-SGP5p</strain>
        <tissue evidence="6">Aerial part</tissue>
    </source>
</reference>
<feature type="zinc finger region" description="FLZ-type" evidence="4">
    <location>
        <begin position="178"/>
        <end position="221"/>
    </location>
</feature>
<evidence type="ECO:0000313" key="6">
    <source>
        <dbReference type="EMBL" id="KAJ8420305.1"/>
    </source>
</evidence>
<dbReference type="AlphaFoldDB" id="A0A9Q1JJD1"/>
<evidence type="ECO:0000256" key="2">
    <source>
        <dbReference type="ARBA" id="ARBA00022723"/>
    </source>
</evidence>
<dbReference type="GO" id="GO:0008270">
    <property type="term" value="F:zinc ion binding"/>
    <property type="evidence" value="ECO:0007669"/>
    <property type="project" value="UniProtKB-KW"/>
</dbReference>
<dbReference type="InterPro" id="IPR007650">
    <property type="entry name" value="Zf-FLZ_dom"/>
</dbReference>
<dbReference type="EMBL" id="JAKOGI010003590">
    <property type="protein sequence ID" value="KAJ8420305.1"/>
    <property type="molecule type" value="Genomic_DNA"/>
</dbReference>